<feature type="compositionally biased region" description="Basic and acidic residues" evidence="1">
    <location>
        <begin position="440"/>
        <end position="453"/>
    </location>
</feature>
<accession>A0A9P9IZN7</accession>
<dbReference type="EMBL" id="JAGMUU010000016">
    <property type="protein sequence ID" value="KAH7136820.1"/>
    <property type="molecule type" value="Genomic_DNA"/>
</dbReference>
<dbReference type="InterPro" id="IPR027417">
    <property type="entry name" value="P-loop_NTPase"/>
</dbReference>
<evidence type="ECO:0000259" key="2">
    <source>
        <dbReference type="SMART" id="SM00382"/>
    </source>
</evidence>
<dbReference type="InterPro" id="IPR003959">
    <property type="entry name" value="ATPase_AAA_core"/>
</dbReference>
<evidence type="ECO:0000313" key="3">
    <source>
        <dbReference type="EMBL" id="KAH7136820.1"/>
    </source>
</evidence>
<feature type="compositionally biased region" description="Low complexity" evidence="1">
    <location>
        <begin position="528"/>
        <end position="542"/>
    </location>
</feature>
<gene>
    <name evidence="3" type="ORF">B0J13DRAFT_81180</name>
</gene>
<feature type="region of interest" description="Disordered" evidence="1">
    <location>
        <begin position="898"/>
        <end position="918"/>
    </location>
</feature>
<feature type="compositionally biased region" description="Acidic residues" evidence="1">
    <location>
        <begin position="510"/>
        <end position="527"/>
    </location>
</feature>
<sequence length="1437" mass="160767">MVRFQSPEAMVSESADPDDNRHKAFNGGSPTSPTTSERDDTQPEPSSLGSPGVTSSHVSDEKGKDKAAQPLGLAGELQALKSRILELEQQAQSDPVQPAQDTRHPTLVENIEEYKRMEQFLYRHRKESAQNTPVDPVYMDLELRGRPVTNGIRTGPGPLDYLLGAIGYSENKYKRPDSGEPNHQRGDPDHGVNHGAEDEFDHTVDYGQRRNRVRKAFEWEMDRLYLVEEAEVRRRARARALKSQRQREKTMADWNPSMAKDIDADPAIEVTEVKARLHEFPRPIANPVDWFSFKNLVSERPGVSCLIEVLIEEPIVDNKVIGASSFFGNPAHVRKAEKPQLGKTFTVPSKRGQLPERIRVHSAAIGRILGQLSNTGDLLAIDPYESKSFVLIRPYKTLINSEQGLRDWCKMLEKKFGNKALKPSENAPSPMTSKPPPGSDVEKRSNDSTDGPEKSSNQEQHLGLTQLHELRTDGSITSPGENSNEQQTHRDEGVRSTQLAGGEGGKGEGEAEEYDESADAQDSEGSEASDSSIGSDGSAGSGPPSKYREMDRITKSEKALEHLQCLLTFIDTTISPRISYLQSEECRTVFFSDLWHLFRPGMEVIRSDGKQAYRIIRVASPAHRINSGWESWYNTISDQGKKRSKAAFSITCVYVDFDGTSLGPITRTFDFKRFDGQREITSFELYPLRYHRLNRADCTELEWEHLQQYPPSQQYRQKLIRRGVKFLEAAGVKHMYYDGSTLEVREEVESQVVVDFETAFTFEEQPKEHLKKPILEVLIGNLPTSKDDDDENDRTSEFCRGFCCEDEAHVHNDTYVDDMQRTQYIESLLPKPPVQETPSVAILPRLLKEMQTGPGKSAVAADDELVIMSYRVFGFVLRSRKWAQLDLTFLTDVQPSELGAPTAASQSREEEGKTTETTIAPKRAFDRLVLEQGHKPMIVSLIAQHFRDKESKGGLTEQVDIVKGKGKGLILLLHGAPGVGKTSTAEGVAEMFKKPLLQITCGDLGTTAKEVEQTLETNFTLASRWGCILLLDEADVFLAERTKEDFKRNGLVAAFLRVLEYYAGILFLTTNRVGDFDEAFTSRIHISLYYPELNAEKTVEVFKINMEMLEERFARKKRRIEIDKMGVGSFASQHFAQHPHARWNGRQIRNACQTALALAEFEAQGNSHEAILKPDAVVRLTVAHFNTVRNAYLEFNKYMNDLYGSNAARRAKEAKLRAIWVDENDRIVGGSGIDRKAAFARSLRPHAQQQGGFQQQQSYQQPQTYPQNQGYQQSQGYQQNQGFQQPQGVQQQQGFQQPQGFRQSQGPQQQPGFQQQQGYQQQPPGGLQHQPAGGLQQQQPQSQPNIATAQPGYGDSSQMTMQGQQFPVSQGNNAAPGASAGSFQGSQSGFAQGDGQVVQQQPRQSPTWFNQGIQEMFVASGPQESGQFQQGNAPTAG</sequence>
<dbReference type="OrthoDB" id="10042665at2759"/>
<feature type="region of interest" description="Disordered" evidence="1">
    <location>
        <begin position="1243"/>
        <end position="1403"/>
    </location>
</feature>
<dbReference type="InterPro" id="IPR054289">
    <property type="entry name" value="DUF7025"/>
</dbReference>
<reference evidence="3" key="1">
    <citation type="journal article" date="2021" name="Nat. Commun.">
        <title>Genetic determinants of endophytism in the Arabidopsis root mycobiome.</title>
        <authorList>
            <person name="Mesny F."/>
            <person name="Miyauchi S."/>
            <person name="Thiergart T."/>
            <person name="Pickel B."/>
            <person name="Atanasova L."/>
            <person name="Karlsson M."/>
            <person name="Huettel B."/>
            <person name="Barry K.W."/>
            <person name="Haridas S."/>
            <person name="Chen C."/>
            <person name="Bauer D."/>
            <person name="Andreopoulos W."/>
            <person name="Pangilinan J."/>
            <person name="LaButti K."/>
            <person name="Riley R."/>
            <person name="Lipzen A."/>
            <person name="Clum A."/>
            <person name="Drula E."/>
            <person name="Henrissat B."/>
            <person name="Kohler A."/>
            <person name="Grigoriev I.V."/>
            <person name="Martin F.M."/>
            <person name="Hacquard S."/>
        </authorList>
    </citation>
    <scope>NUCLEOTIDE SEQUENCE</scope>
    <source>
        <strain evidence="3">MPI-CAGE-AT-0021</strain>
    </source>
</reference>
<feature type="compositionally biased region" description="Low complexity" evidence="1">
    <location>
        <begin position="1248"/>
        <end position="1344"/>
    </location>
</feature>
<protein>
    <recommendedName>
        <fullName evidence="2">AAA+ ATPase domain-containing protein</fullName>
    </recommendedName>
</protein>
<dbReference type="InterPro" id="IPR056599">
    <property type="entry name" value="AAA_lid_fung"/>
</dbReference>
<dbReference type="Pfam" id="PF00004">
    <property type="entry name" value="AAA"/>
    <property type="match status" value="1"/>
</dbReference>
<feature type="compositionally biased region" description="Polar residues" evidence="1">
    <location>
        <begin position="1355"/>
        <end position="1370"/>
    </location>
</feature>
<organism evidence="3 4">
    <name type="scientific">Dactylonectria estremocensis</name>
    <dbReference type="NCBI Taxonomy" id="1079267"/>
    <lineage>
        <taxon>Eukaryota</taxon>
        <taxon>Fungi</taxon>
        <taxon>Dikarya</taxon>
        <taxon>Ascomycota</taxon>
        <taxon>Pezizomycotina</taxon>
        <taxon>Sordariomycetes</taxon>
        <taxon>Hypocreomycetidae</taxon>
        <taxon>Hypocreales</taxon>
        <taxon>Nectriaceae</taxon>
        <taxon>Dactylonectria</taxon>
    </lineage>
</organism>
<name>A0A9P9IZN7_9HYPO</name>
<feature type="region of interest" description="Disordered" evidence="1">
    <location>
        <begin position="1"/>
        <end position="74"/>
    </location>
</feature>
<evidence type="ECO:0000313" key="4">
    <source>
        <dbReference type="Proteomes" id="UP000717696"/>
    </source>
</evidence>
<dbReference type="InterPro" id="IPR003593">
    <property type="entry name" value="AAA+_ATPase"/>
</dbReference>
<feature type="compositionally biased region" description="Basic and acidic residues" evidence="1">
    <location>
        <begin position="58"/>
        <end position="67"/>
    </location>
</feature>
<feature type="region of interest" description="Disordered" evidence="1">
    <location>
        <begin position="172"/>
        <end position="202"/>
    </location>
</feature>
<feature type="domain" description="AAA+ ATPase" evidence="2">
    <location>
        <begin position="967"/>
        <end position="1092"/>
    </location>
</feature>
<dbReference type="Gene3D" id="3.40.50.300">
    <property type="entry name" value="P-loop containing nucleotide triphosphate hydrolases"/>
    <property type="match status" value="1"/>
</dbReference>
<dbReference type="CDD" id="cd19481">
    <property type="entry name" value="RecA-like_protease"/>
    <property type="match status" value="1"/>
</dbReference>
<dbReference type="GO" id="GO:0016887">
    <property type="term" value="F:ATP hydrolysis activity"/>
    <property type="evidence" value="ECO:0007669"/>
    <property type="project" value="InterPro"/>
</dbReference>
<dbReference type="SMART" id="SM00382">
    <property type="entry name" value="AAA"/>
    <property type="match status" value="1"/>
</dbReference>
<dbReference type="PANTHER" id="PTHR46411">
    <property type="entry name" value="FAMILY ATPASE, PUTATIVE-RELATED"/>
    <property type="match status" value="1"/>
</dbReference>
<dbReference type="Pfam" id="PF23232">
    <property type="entry name" value="AAA_lid_13"/>
    <property type="match status" value="1"/>
</dbReference>
<evidence type="ECO:0000256" key="1">
    <source>
        <dbReference type="SAM" id="MobiDB-lite"/>
    </source>
</evidence>
<dbReference type="GO" id="GO:0005524">
    <property type="term" value="F:ATP binding"/>
    <property type="evidence" value="ECO:0007669"/>
    <property type="project" value="InterPro"/>
</dbReference>
<feature type="region of interest" description="Disordered" evidence="1">
    <location>
        <begin position="419"/>
        <end position="460"/>
    </location>
</feature>
<keyword evidence="4" id="KW-1185">Reference proteome</keyword>
<comment type="caution">
    <text evidence="3">The sequence shown here is derived from an EMBL/GenBank/DDBJ whole genome shotgun (WGS) entry which is preliminary data.</text>
</comment>
<feature type="compositionally biased region" description="Polar residues" evidence="1">
    <location>
        <begin position="43"/>
        <end position="57"/>
    </location>
</feature>
<dbReference type="Proteomes" id="UP000717696">
    <property type="component" value="Unassembled WGS sequence"/>
</dbReference>
<dbReference type="PANTHER" id="PTHR46411:SF2">
    <property type="entry name" value="AAA+ ATPASE DOMAIN-CONTAINING PROTEIN"/>
    <property type="match status" value="1"/>
</dbReference>
<feature type="compositionally biased region" description="Low complexity" evidence="1">
    <location>
        <begin position="1371"/>
        <end position="1396"/>
    </location>
</feature>
<feature type="compositionally biased region" description="Polar residues" evidence="1">
    <location>
        <begin position="474"/>
        <end position="486"/>
    </location>
</feature>
<dbReference type="SUPFAM" id="SSF52540">
    <property type="entry name" value="P-loop containing nucleoside triphosphate hydrolases"/>
    <property type="match status" value="1"/>
</dbReference>
<proteinExistence type="predicted"/>
<feature type="region of interest" description="Disordered" evidence="1">
    <location>
        <begin position="473"/>
        <end position="548"/>
    </location>
</feature>
<dbReference type="Pfam" id="PF22942">
    <property type="entry name" value="DUF7025"/>
    <property type="match status" value="1"/>
</dbReference>